<evidence type="ECO:0000313" key="3">
    <source>
        <dbReference type="Proteomes" id="UP000242444"/>
    </source>
</evidence>
<sequence length="154" mass="16182">MVARKPLVGVLMTGAFLLLGSVAGNAAADPRTAANPTESVGTASGATPAEACPYPGHQWKHPLDVGIVCDTRSAIVNLPGYPAQEVAIGGDYFVHYDSGDGWRRLGNIEVNRQVPPSELGLDGGGDGQLRTVGKDNRDYCVTFTEGKWTAWAPC</sequence>
<keyword evidence="3" id="KW-1185">Reference proteome</keyword>
<evidence type="ECO:0008006" key="4">
    <source>
        <dbReference type="Google" id="ProtNLM"/>
    </source>
</evidence>
<dbReference type="InParanoid" id="A0A263D2M8"/>
<proteinExistence type="predicted"/>
<evidence type="ECO:0000256" key="1">
    <source>
        <dbReference type="SAM" id="SignalP"/>
    </source>
</evidence>
<reference evidence="2 3" key="1">
    <citation type="submission" date="2017-07" db="EMBL/GenBank/DDBJ databases">
        <title>Amycolatopsis antarcticus sp. nov., isolated from the surface of an Antarcticus brown macroalga.</title>
        <authorList>
            <person name="Wang J."/>
            <person name="Leiva S."/>
            <person name="Huang J."/>
            <person name="Huang Y."/>
        </authorList>
    </citation>
    <scope>NUCLEOTIDE SEQUENCE [LARGE SCALE GENOMIC DNA]</scope>
    <source>
        <strain evidence="2 3">AU-G6</strain>
    </source>
</reference>
<dbReference type="AlphaFoldDB" id="A0A263D2M8"/>
<accession>A0A263D2M8</accession>
<organism evidence="2 3">
    <name type="scientific">Amycolatopsis antarctica</name>
    <dbReference type="NCBI Taxonomy" id="1854586"/>
    <lineage>
        <taxon>Bacteria</taxon>
        <taxon>Bacillati</taxon>
        <taxon>Actinomycetota</taxon>
        <taxon>Actinomycetes</taxon>
        <taxon>Pseudonocardiales</taxon>
        <taxon>Pseudonocardiaceae</taxon>
        <taxon>Amycolatopsis</taxon>
    </lineage>
</organism>
<dbReference type="EMBL" id="NKYE01000011">
    <property type="protein sequence ID" value="OZM71736.1"/>
    <property type="molecule type" value="Genomic_DNA"/>
</dbReference>
<evidence type="ECO:0000313" key="2">
    <source>
        <dbReference type="EMBL" id="OZM71736.1"/>
    </source>
</evidence>
<dbReference type="Proteomes" id="UP000242444">
    <property type="component" value="Unassembled WGS sequence"/>
</dbReference>
<protein>
    <recommendedName>
        <fullName evidence="4">Secreted protein</fullName>
    </recommendedName>
</protein>
<keyword evidence="1" id="KW-0732">Signal</keyword>
<gene>
    <name evidence="2" type="ORF">CFN78_18055</name>
</gene>
<comment type="caution">
    <text evidence="2">The sequence shown here is derived from an EMBL/GenBank/DDBJ whole genome shotgun (WGS) entry which is preliminary data.</text>
</comment>
<name>A0A263D2M8_9PSEU</name>
<dbReference type="RefSeq" id="WP_094864019.1">
    <property type="nucleotide sequence ID" value="NZ_NKYE01000011.1"/>
</dbReference>
<feature type="signal peptide" evidence="1">
    <location>
        <begin position="1"/>
        <end position="28"/>
    </location>
</feature>
<feature type="chain" id="PRO_5012153254" description="Secreted protein" evidence="1">
    <location>
        <begin position="29"/>
        <end position="154"/>
    </location>
</feature>